<reference evidence="1" key="1">
    <citation type="journal article" date="2019" name="bioRxiv">
        <title>The Genome of the Zebra Mussel, Dreissena polymorpha: A Resource for Invasive Species Research.</title>
        <authorList>
            <person name="McCartney M.A."/>
            <person name="Auch B."/>
            <person name="Kono T."/>
            <person name="Mallez S."/>
            <person name="Zhang Y."/>
            <person name="Obille A."/>
            <person name="Becker A."/>
            <person name="Abrahante J.E."/>
            <person name="Garbe J."/>
            <person name="Badalamenti J.P."/>
            <person name="Herman A."/>
            <person name="Mangelson H."/>
            <person name="Liachko I."/>
            <person name="Sullivan S."/>
            <person name="Sone E.D."/>
            <person name="Koren S."/>
            <person name="Silverstein K.A.T."/>
            <person name="Beckman K.B."/>
            <person name="Gohl D.M."/>
        </authorList>
    </citation>
    <scope>NUCLEOTIDE SEQUENCE</scope>
    <source>
        <strain evidence="1">Duluth1</strain>
        <tissue evidence="1">Whole animal</tissue>
    </source>
</reference>
<gene>
    <name evidence="1" type="ORF">DPMN_021531</name>
</gene>
<name>A0A9D4SB34_DREPO</name>
<keyword evidence="2" id="KW-1185">Reference proteome</keyword>
<protein>
    <submittedName>
        <fullName evidence="1">Uncharacterized protein</fullName>
    </submittedName>
</protein>
<dbReference type="EMBL" id="JAIWYP010000001">
    <property type="protein sequence ID" value="KAH3897343.1"/>
    <property type="molecule type" value="Genomic_DNA"/>
</dbReference>
<dbReference type="Proteomes" id="UP000828390">
    <property type="component" value="Unassembled WGS sequence"/>
</dbReference>
<accession>A0A9D4SB34</accession>
<reference evidence="1" key="2">
    <citation type="submission" date="2020-11" db="EMBL/GenBank/DDBJ databases">
        <authorList>
            <person name="McCartney M.A."/>
            <person name="Auch B."/>
            <person name="Kono T."/>
            <person name="Mallez S."/>
            <person name="Becker A."/>
            <person name="Gohl D.M."/>
            <person name="Silverstein K.A.T."/>
            <person name="Koren S."/>
            <person name="Bechman K.B."/>
            <person name="Herman A."/>
            <person name="Abrahante J.E."/>
            <person name="Garbe J."/>
        </authorList>
    </citation>
    <scope>NUCLEOTIDE SEQUENCE</scope>
    <source>
        <strain evidence="1">Duluth1</strain>
        <tissue evidence="1">Whole animal</tissue>
    </source>
</reference>
<evidence type="ECO:0000313" key="1">
    <source>
        <dbReference type="EMBL" id="KAH3897343.1"/>
    </source>
</evidence>
<comment type="caution">
    <text evidence="1">The sequence shown here is derived from an EMBL/GenBank/DDBJ whole genome shotgun (WGS) entry which is preliminary data.</text>
</comment>
<sequence>MTLSTNGVDRQRDNALEHVSHMNEHMSLHVAILAELLATFRTLKRFLARMDPDMSSQGGAVNERFAADVARFSARY</sequence>
<proteinExistence type="predicted"/>
<dbReference type="AlphaFoldDB" id="A0A9D4SB34"/>
<evidence type="ECO:0000313" key="2">
    <source>
        <dbReference type="Proteomes" id="UP000828390"/>
    </source>
</evidence>
<organism evidence="1 2">
    <name type="scientific">Dreissena polymorpha</name>
    <name type="common">Zebra mussel</name>
    <name type="synonym">Mytilus polymorpha</name>
    <dbReference type="NCBI Taxonomy" id="45954"/>
    <lineage>
        <taxon>Eukaryota</taxon>
        <taxon>Metazoa</taxon>
        <taxon>Spiralia</taxon>
        <taxon>Lophotrochozoa</taxon>
        <taxon>Mollusca</taxon>
        <taxon>Bivalvia</taxon>
        <taxon>Autobranchia</taxon>
        <taxon>Heteroconchia</taxon>
        <taxon>Euheterodonta</taxon>
        <taxon>Imparidentia</taxon>
        <taxon>Neoheterodontei</taxon>
        <taxon>Myida</taxon>
        <taxon>Dreissenoidea</taxon>
        <taxon>Dreissenidae</taxon>
        <taxon>Dreissena</taxon>
    </lineage>
</organism>